<sequence>MGSKGLMDILLVVSLAWMYTYGNDYKILQKAHRPHHNKPSYSRPIKDVLAQLNKVLKATKQVEYCLEDFQRSTCPEGYSMYTGSEGPFCYNLRSKPCVNWNTAQEFCKSEGGDLIVFSEENFEYFRRKIFIVLNEQGASCNGGHFWVGAKDENSTGSFKFINGRPIPLTSHTFVWNASHFSMGECVESNIAEGSYLRSSNCTNEASYICQIFMRRYH</sequence>
<comment type="caution">
    <text evidence="2">The sequence shown here is derived from an EMBL/GenBank/DDBJ whole genome shotgun (WGS) entry which is preliminary data.</text>
</comment>
<dbReference type="InterPro" id="IPR016187">
    <property type="entry name" value="CTDL_fold"/>
</dbReference>
<dbReference type="InterPro" id="IPR001304">
    <property type="entry name" value="C-type_lectin-like"/>
</dbReference>
<dbReference type="SMART" id="SM00034">
    <property type="entry name" value="CLECT"/>
    <property type="match status" value="1"/>
</dbReference>
<dbReference type="InterPro" id="IPR016186">
    <property type="entry name" value="C-type_lectin-like/link_sf"/>
</dbReference>
<feature type="domain" description="C-type lectin" evidence="1">
    <location>
        <begin position="85"/>
        <end position="210"/>
    </location>
</feature>
<evidence type="ECO:0000313" key="3">
    <source>
        <dbReference type="Proteomes" id="UP001634394"/>
    </source>
</evidence>
<dbReference type="Gene3D" id="3.10.100.10">
    <property type="entry name" value="Mannose-Binding Protein A, subunit A"/>
    <property type="match status" value="1"/>
</dbReference>
<reference evidence="2 3" key="1">
    <citation type="submission" date="2024-11" db="EMBL/GenBank/DDBJ databases">
        <title>Chromosome-level genome assembly of the freshwater bivalve Anodonta woodiana.</title>
        <authorList>
            <person name="Chen X."/>
        </authorList>
    </citation>
    <scope>NUCLEOTIDE SEQUENCE [LARGE SCALE GENOMIC DNA]</scope>
    <source>
        <strain evidence="2">MN2024</strain>
        <tissue evidence="2">Gills</tissue>
    </source>
</reference>
<dbReference type="PANTHER" id="PTHR45710:SF26">
    <property type="entry name" value="RH26557P"/>
    <property type="match status" value="1"/>
</dbReference>
<evidence type="ECO:0000259" key="1">
    <source>
        <dbReference type="PROSITE" id="PS50041"/>
    </source>
</evidence>
<dbReference type="Pfam" id="PF00059">
    <property type="entry name" value="Lectin_C"/>
    <property type="match status" value="1"/>
</dbReference>
<name>A0ABD3UGG6_SINWO</name>
<accession>A0ABD3UGG6</accession>
<proteinExistence type="predicted"/>
<organism evidence="2 3">
    <name type="scientific">Sinanodonta woodiana</name>
    <name type="common">Chinese pond mussel</name>
    <name type="synonym">Anodonta woodiana</name>
    <dbReference type="NCBI Taxonomy" id="1069815"/>
    <lineage>
        <taxon>Eukaryota</taxon>
        <taxon>Metazoa</taxon>
        <taxon>Spiralia</taxon>
        <taxon>Lophotrochozoa</taxon>
        <taxon>Mollusca</taxon>
        <taxon>Bivalvia</taxon>
        <taxon>Autobranchia</taxon>
        <taxon>Heteroconchia</taxon>
        <taxon>Palaeoheterodonta</taxon>
        <taxon>Unionida</taxon>
        <taxon>Unionoidea</taxon>
        <taxon>Unionidae</taxon>
        <taxon>Unioninae</taxon>
        <taxon>Sinanodonta</taxon>
    </lineage>
</organism>
<dbReference type="PANTHER" id="PTHR45710">
    <property type="entry name" value="C-TYPE LECTIN DOMAIN-CONTAINING PROTEIN 180"/>
    <property type="match status" value="1"/>
</dbReference>
<dbReference type="CDD" id="cd00037">
    <property type="entry name" value="CLECT"/>
    <property type="match status" value="1"/>
</dbReference>
<dbReference type="EMBL" id="JBJQND010000016">
    <property type="protein sequence ID" value="KAL3848609.1"/>
    <property type="molecule type" value="Genomic_DNA"/>
</dbReference>
<keyword evidence="3" id="KW-1185">Reference proteome</keyword>
<evidence type="ECO:0000313" key="2">
    <source>
        <dbReference type="EMBL" id="KAL3848609.1"/>
    </source>
</evidence>
<dbReference type="Proteomes" id="UP001634394">
    <property type="component" value="Unassembled WGS sequence"/>
</dbReference>
<dbReference type="PROSITE" id="PS50041">
    <property type="entry name" value="C_TYPE_LECTIN_2"/>
    <property type="match status" value="1"/>
</dbReference>
<dbReference type="InterPro" id="IPR050828">
    <property type="entry name" value="C-type_lectin/matrix_domain"/>
</dbReference>
<dbReference type="SUPFAM" id="SSF56436">
    <property type="entry name" value="C-type lectin-like"/>
    <property type="match status" value="1"/>
</dbReference>
<protein>
    <recommendedName>
        <fullName evidence="1">C-type lectin domain-containing protein</fullName>
    </recommendedName>
</protein>
<gene>
    <name evidence="2" type="ORF">ACJMK2_019458</name>
</gene>
<dbReference type="AlphaFoldDB" id="A0ABD3UGG6"/>